<sequence>MARIKPNRRDKTEVSCVIKYLVFGFNVLFWYSICVGIVLFCQLAITIVFFVYKDWVKDQVHSQLHHMITNYRDDLDLQNLIDWVQGDWLKCCGVQDYNDWNKNIYFNCSSPSRERCGVPYSCCRPNDNDIVKNYQCGYDVRDPEKVGV</sequence>
<dbReference type="EMBL" id="JAODUP010000421">
    <property type="protein sequence ID" value="KAK2150146.1"/>
    <property type="molecule type" value="Genomic_DNA"/>
</dbReference>
<evidence type="ECO:0000256" key="9">
    <source>
        <dbReference type="ARBA" id="ARBA00022989"/>
    </source>
</evidence>
<comment type="subcellular location">
    <subcellularLocation>
        <location evidence="2">Cell junction</location>
        <location evidence="2">Adherens junction</location>
    </subcellularLocation>
    <subcellularLocation>
        <location evidence="3">Cell membrane</location>
        <topology evidence="3">Multi-pass membrane protein</topology>
    </subcellularLocation>
    <subcellularLocation>
        <location evidence="1">Cytoplasm</location>
    </subcellularLocation>
</comment>
<keyword evidence="7 14" id="KW-0812">Transmembrane</keyword>
<comment type="caution">
    <text evidence="15">The sequence shown here is derived from an EMBL/GenBank/DDBJ whole genome shotgun (WGS) entry which is preliminary data.</text>
</comment>
<dbReference type="FunFam" id="1.10.1450.10:FF:000007">
    <property type="entry name" value="Tetraspanin"/>
    <property type="match status" value="1"/>
</dbReference>
<keyword evidence="11" id="KW-1015">Disulfide bond</keyword>
<dbReference type="GO" id="GO:0046930">
    <property type="term" value="C:pore complex"/>
    <property type="evidence" value="ECO:0007669"/>
    <property type="project" value="UniProtKB-ARBA"/>
</dbReference>
<evidence type="ECO:0000256" key="14">
    <source>
        <dbReference type="SAM" id="Phobius"/>
    </source>
</evidence>
<name>A0AAD9N058_9ANNE</name>
<dbReference type="GO" id="GO:0051604">
    <property type="term" value="P:protein maturation"/>
    <property type="evidence" value="ECO:0007669"/>
    <property type="project" value="UniProtKB-ARBA"/>
</dbReference>
<dbReference type="PANTHER" id="PTHR19282">
    <property type="entry name" value="TETRASPANIN"/>
    <property type="match status" value="1"/>
</dbReference>
<dbReference type="GO" id="GO:0005886">
    <property type="term" value="C:plasma membrane"/>
    <property type="evidence" value="ECO:0007669"/>
    <property type="project" value="UniProtKB-SubCell"/>
</dbReference>
<evidence type="ECO:0000256" key="5">
    <source>
        <dbReference type="ARBA" id="ARBA00022475"/>
    </source>
</evidence>
<keyword evidence="16" id="KW-1185">Reference proteome</keyword>
<keyword evidence="5" id="KW-1003">Cell membrane</keyword>
<keyword evidence="6" id="KW-0963">Cytoplasm</keyword>
<evidence type="ECO:0000256" key="1">
    <source>
        <dbReference type="ARBA" id="ARBA00004496"/>
    </source>
</evidence>
<comment type="similarity">
    <text evidence="4">Belongs to the tetraspanin (TM4SF) family.</text>
</comment>
<keyword evidence="12" id="KW-0325">Glycoprotein</keyword>
<evidence type="ECO:0000256" key="3">
    <source>
        <dbReference type="ARBA" id="ARBA00004651"/>
    </source>
</evidence>
<evidence type="ECO:0000256" key="6">
    <source>
        <dbReference type="ARBA" id="ARBA00022490"/>
    </source>
</evidence>
<dbReference type="InterPro" id="IPR018499">
    <property type="entry name" value="Tetraspanin/Peripherin"/>
</dbReference>
<proteinExistence type="inferred from homology"/>
<keyword evidence="8" id="KW-0965">Cell junction</keyword>
<organism evidence="15 16">
    <name type="scientific">Paralvinella palmiformis</name>
    <dbReference type="NCBI Taxonomy" id="53620"/>
    <lineage>
        <taxon>Eukaryota</taxon>
        <taxon>Metazoa</taxon>
        <taxon>Spiralia</taxon>
        <taxon>Lophotrochozoa</taxon>
        <taxon>Annelida</taxon>
        <taxon>Polychaeta</taxon>
        <taxon>Sedentaria</taxon>
        <taxon>Canalipalpata</taxon>
        <taxon>Terebellida</taxon>
        <taxon>Terebelliformia</taxon>
        <taxon>Alvinellidae</taxon>
        <taxon>Paralvinella</taxon>
    </lineage>
</organism>
<dbReference type="SUPFAM" id="SSF48652">
    <property type="entry name" value="Tetraspanin"/>
    <property type="match status" value="1"/>
</dbReference>
<dbReference type="GO" id="GO:0019899">
    <property type="term" value="F:enzyme binding"/>
    <property type="evidence" value="ECO:0007669"/>
    <property type="project" value="UniProtKB-ARBA"/>
</dbReference>
<accession>A0AAD9N058</accession>
<evidence type="ECO:0000256" key="4">
    <source>
        <dbReference type="ARBA" id="ARBA00006840"/>
    </source>
</evidence>
<evidence type="ECO:0000256" key="10">
    <source>
        <dbReference type="ARBA" id="ARBA00023136"/>
    </source>
</evidence>
<gene>
    <name evidence="15" type="ORF">LSH36_421g02018</name>
</gene>
<dbReference type="Gene3D" id="1.10.1450.10">
    <property type="entry name" value="Tetraspanin"/>
    <property type="match status" value="1"/>
</dbReference>
<evidence type="ECO:0000256" key="13">
    <source>
        <dbReference type="ARBA" id="ARBA00040369"/>
    </source>
</evidence>
<keyword evidence="9 14" id="KW-1133">Transmembrane helix</keyword>
<evidence type="ECO:0000313" key="15">
    <source>
        <dbReference type="EMBL" id="KAK2150146.1"/>
    </source>
</evidence>
<evidence type="ECO:0000256" key="7">
    <source>
        <dbReference type="ARBA" id="ARBA00022692"/>
    </source>
</evidence>
<dbReference type="AlphaFoldDB" id="A0AAD9N058"/>
<dbReference type="InterPro" id="IPR008952">
    <property type="entry name" value="Tetraspanin_EC2_sf"/>
</dbReference>
<dbReference type="Proteomes" id="UP001208570">
    <property type="component" value="Unassembled WGS sequence"/>
</dbReference>
<reference evidence="15" key="1">
    <citation type="journal article" date="2023" name="Mol. Biol. Evol.">
        <title>Third-Generation Sequencing Reveals the Adaptive Role of the Epigenome in Three Deep-Sea Polychaetes.</title>
        <authorList>
            <person name="Perez M."/>
            <person name="Aroh O."/>
            <person name="Sun Y."/>
            <person name="Lan Y."/>
            <person name="Juniper S.K."/>
            <person name="Young C.R."/>
            <person name="Angers B."/>
            <person name="Qian P.Y."/>
        </authorList>
    </citation>
    <scope>NUCLEOTIDE SEQUENCE</scope>
    <source>
        <strain evidence="15">P08H-3</strain>
    </source>
</reference>
<evidence type="ECO:0000313" key="16">
    <source>
        <dbReference type="Proteomes" id="UP001208570"/>
    </source>
</evidence>
<dbReference type="GO" id="GO:0065003">
    <property type="term" value="P:protein-containing complex assembly"/>
    <property type="evidence" value="ECO:0007669"/>
    <property type="project" value="UniProtKB-ARBA"/>
</dbReference>
<feature type="transmembrane region" description="Helical" evidence="14">
    <location>
        <begin position="28"/>
        <end position="52"/>
    </location>
</feature>
<dbReference type="GO" id="GO:0005737">
    <property type="term" value="C:cytoplasm"/>
    <property type="evidence" value="ECO:0007669"/>
    <property type="project" value="UniProtKB-SubCell"/>
</dbReference>
<keyword evidence="10 14" id="KW-0472">Membrane</keyword>
<evidence type="ECO:0000256" key="8">
    <source>
        <dbReference type="ARBA" id="ARBA00022949"/>
    </source>
</evidence>
<dbReference type="Pfam" id="PF00335">
    <property type="entry name" value="Tetraspanin"/>
    <property type="match status" value="1"/>
</dbReference>
<dbReference type="PANTHER" id="PTHR19282:SF431">
    <property type="entry name" value="TETRASPANIN 26A, ISOFORM B-RELATED"/>
    <property type="match status" value="1"/>
</dbReference>
<dbReference type="GO" id="GO:0005912">
    <property type="term" value="C:adherens junction"/>
    <property type="evidence" value="ECO:0007669"/>
    <property type="project" value="UniProtKB-SubCell"/>
</dbReference>
<evidence type="ECO:0000256" key="11">
    <source>
        <dbReference type="ARBA" id="ARBA00023157"/>
    </source>
</evidence>
<protein>
    <recommendedName>
        <fullName evidence="13">Tetraspanin-33</fullName>
    </recommendedName>
</protein>
<dbReference type="GO" id="GO:0072659">
    <property type="term" value="P:protein localization to plasma membrane"/>
    <property type="evidence" value="ECO:0007669"/>
    <property type="project" value="UniProtKB-ARBA"/>
</dbReference>
<evidence type="ECO:0000256" key="12">
    <source>
        <dbReference type="ARBA" id="ARBA00023180"/>
    </source>
</evidence>
<evidence type="ECO:0000256" key="2">
    <source>
        <dbReference type="ARBA" id="ARBA00004536"/>
    </source>
</evidence>